<keyword evidence="9" id="KW-1185">Reference proteome</keyword>
<keyword evidence="6 7" id="KW-0472">Membrane</keyword>
<proteinExistence type="inferred from homology"/>
<evidence type="ECO:0000256" key="7">
    <source>
        <dbReference type="SAM" id="Phobius"/>
    </source>
</evidence>
<feature type="transmembrane region" description="Helical" evidence="7">
    <location>
        <begin position="45"/>
        <end position="65"/>
    </location>
</feature>
<accession>A0AA88YPI7</accession>
<feature type="transmembrane region" description="Helical" evidence="7">
    <location>
        <begin position="328"/>
        <end position="348"/>
    </location>
</feature>
<dbReference type="Pfam" id="PF08627">
    <property type="entry name" value="CRT-like"/>
    <property type="match status" value="1"/>
</dbReference>
<comment type="subcellular location">
    <subcellularLocation>
        <location evidence="1">Membrane</location>
        <topology evidence="1">Multi-pass membrane protein</topology>
    </subcellularLocation>
</comment>
<dbReference type="InterPro" id="IPR013936">
    <property type="entry name" value="CRT-like"/>
</dbReference>
<dbReference type="PANTHER" id="PTHR31326">
    <property type="entry name" value="PROTEIN CLT2, CHLOROPLASTIC"/>
    <property type="match status" value="1"/>
</dbReference>
<name>A0AA88YPI7_PINIB</name>
<dbReference type="Proteomes" id="UP001186944">
    <property type="component" value="Unassembled WGS sequence"/>
</dbReference>
<evidence type="ECO:0000313" key="8">
    <source>
        <dbReference type="EMBL" id="KAK3104794.1"/>
    </source>
</evidence>
<organism evidence="8 9">
    <name type="scientific">Pinctada imbricata</name>
    <name type="common">Atlantic pearl-oyster</name>
    <name type="synonym">Pinctada martensii</name>
    <dbReference type="NCBI Taxonomy" id="66713"/>
    <lineage>
        <taxon>Eukaryota</taxon>
        <taxon>Metazoa</taxon>
        <taxon>Spiralia</taxon>
        <taxon>Lophotrochozoa</taxon>
        <taxon>Mollusca</taxon>
        <taxon>Bivalvia</taxon>
        <taxon>Autobranchia</taxon>
        <taxon>Pteriomorphia</taxon>
        <taxon>Pterioida</taxon>
        <taxon>Pterioidea</taxon>
        <taxon>Pteriidae</taxon>
        <taxon>Pinctada</taxon>
    </lineage>
</organism>
<feature type="transmembrane region" description="Helical" evidence="7">
    <location>
        <begin position="77"/>
        <end position="97"/>
    </location>
</feature>
<feature type="transmembrane region" description="Helical" evidence="7">
    <location>
        <begin position="142"/>
        <end position="163"/>
    </location>
</feature>
<feature type="transmembrane region" description="Helical" evidence="7">
    <location>
        <begin position="243"/>
        <end position="262"/>
    </location>
</feature>
<reference evidence="8" key="1">
    <citation type="submission" date="2019-08" db="EMBL/GenBank/DDBJ databases">
        <title>The improved chromosome-level genome for the pearl oyster Pinctada fucata martensii using PacBio sequencing and Hi-C.</title>
        <authorList>
            <person name="Zheng Z."/>
        </authorList>
    </citation>
    <scope>NUCLEOTIDE SEQUENCE</scope>
    <source>
        <strain evidence="8">ZZ-2019</strain>
        <tissue evidence="8">Adductor muscle</tissue>
    </source>
</reference>
<dbReference type="EMBL" id="VSWD01000004">
    <property type="protein sequence ID" value="KAK3104794.1"/>
    <property type="molecule type" value="Genomic_DNA"/>
</dbReference>
<evidence type="ECO:0000256" key="3">
    <source>
        <dbReference type="ARBA" id="ARBA00022448"/>
    </source>
</evidence>
<keyword evidence="3" id="KW-0813">Transport</keyword>
<comment type="similarity">
    <text evidence="2">Belongs to the CRT-like transporter family.</text>
</comment>
<evidence type="ECO:0000256" key="1">
    <source>
        <dbReference type="ARBA" id="ARBA00004141"/>
    </source>
</evidence>
<evidence type="ECO:0000256" key="4">
    <source>
        <dbReference type="ARBA" id="ARBA00022692"/>
    </source>
</evidence>
<evidence type="ECO:0000256" key="6">
    <source>
        <dbReference type="ARBA" id="ARBA00023136"/>
    </source>
</evidence>
<feature type="transmembrane region" description="Helical" evidence="7">
    <location>
        <begin position="117"/>
        <end position="136"/>
    </location>
</feature>
<feature type="transmembrane region" description="Helical" evidence="7">
    <location>
        <begin position="304"/>
        <end position="321"/>
    </location>
</feature>
<dbReference type="GO" id="GO:0016020">
    <property type="term" value="C:membrane"/>
    <property type="evidence" value="ECO:0007669"/>
    <property type="project" value="UniProtKB-SubCell"/>
</dbReference>
<protein>
    <submittedName>
        <fullName evidence="8">Uncharacterized protein</fullName>
    </submittedName>
</protein>
<dbReference type="AlphaFoldDB" id="A0AA88YPI7"/>
<evidence type="ECO:0000313" key="9">
    <source>
        <dbReference type="Proteomes" id="UP001186944"/>
    </source>
</evidence>
<comment type="caution">
    <text evidence="8">The sequence shown here is derived from an EMBL/GenBank/DDBJ whole genome shotgun (WGS) entry which is preliminary data.</text>
</comment>
<keyword evidence="5 7" id="KW-1133">Transmembrane helix</keyword>
<evidence type="ECO:0000256" key="5">
    <source>
        <dbReference type="ARBA" id="ARBA00022989"/>
    </source>
</evidence>
<sequence length="408" mass="45401">MSNDVAGENQRLLGDKQKDRGEKLKKVWTSGDTGRFQFTGQTRNIVLAVLNVLSNVMMNVSLPIYAGTMNESGGDTFVLLINTCFIISIMFVLTTLFAKKFIDPTVTFKPTSKQKIYAMMGLFTALNGIFVVYASPLNRTPGYLQGILSSTTIPFTVLCRLIFLRKGISVAKSICTCVVLVGLFITIEPQIWGIDADADANAAHESAAARILWPLCFAFGFLPIGIMNVICEKELKKEEGQSFGFIMWGQFYQLGWMFLLFWTDFIPGFGEVNSASAFFSSLRRGLTCSYSNVSGCQDLIGKSWIFFVGYTFGNLFQYLLIQYAEGAVYAVVVQAMIAPLVTVFWAVFQYENESGVFRWHPTFNTTTGFTIAGLCIIIPGVVLYNYFSSKETKETTDKELQITINESA</sequence>
<evidence type="ECO:0000256" key="2">
    <source>
        <dbReference type="ARBA" id="ARBA00006690"/>
    </source>
</evidence>
<feature type="transmembrane region" description="Helical" evidence="7">
    <location>
        <begin position="170"/>
        <end position="191"/>
    </location>
</feature>
<gene>
    <name evidence="8" type="ORF">FSP39_010283</name>
</gene>
<dbReference type="PANTHER" id="PTHR31326:SF1">
    <property type="entry name" value="PROTEIN CLT2, CHLOROPLASTIC"/>
    <property type="match status" value="1"/>
</dbReference>
<feature type="transmembrane region" description="Helical" evidence="7">
    <location>
        <begin position="211"/>
        <end position="231"/>
    </location>
</feature>
<keyword evidence="4 7" id="KW-0812">Transmembrane</keyword>
<feature type="transmembrane region" description="Helical" evidence="7">
    <location>
        <begin position="368"/>
        <end position="387"/>
    </location>
</feature>